<feature type="transmembrane region" description="Helical" evidence="6">
    <location>
        <begin position="61"/>
        <end position="78"/>
    </location>
</feature>
<dbReference type="OrthoDB" id="9780757at2"/>
<evidence type="ECO:0000256" key="4">
    <source>
        <dbReference type="ARBA" id="ARBA00022989"/>
    </source>
</evidence>
<evidence type="ECO:0000256" key="3">
    <source>
        <dbReference type="ARBA" id="ARBA00022692"/>
    </source>
</evidence>
<organism evidence="7 8">
    <name type="scientific">Desulfurella multipotens</name>
    <dbReference type="NCBI Taxonomy" id="79269"/>
    <lineage>
        <taxon>Bacteria</taxon>
        <taxon>Pseudomonadati</taxon>
        <taxon>Campylobacterota</taxon>
        <taxon>Desulfurellia</taxon>
        <taxon>Desulfurellales</taxon>
        <taxon>Desulfurellaceae</taxon>
        <taxon>Desulfurella</taxon>
    </lineage>
</organism>
<dbReference type="InterPro" id="IPR043428">
    <property type="entry name" value="LivM-like"/>
</dbReference>
<dbReference type="PANTHER" id="PTHR30482:SF10">
    <property type="entry name" value="HIGH-AFFINITY BRANCHED-CHAIN AMINO ACID TRANSPORT PROTEIN BRAE"/>
    <property type="match status" value="1"/>
</dbReference>
<dbReference type="GO" id="GO:0015658">
    <property type="term" value="F:branched-chain amino acid transmembrane transporter activity"/>
    <property type="evidence" value="ECO:0007669"/>
    <property type="project" value="InterPro"/>
</dbReference>
<feature type="transmembrane region" description="Helical" evidence="6">
    <location>
        <begin position="155"/>
        <end position="177"/>
    </location>
</feature>
<keyword evidence="8" id="KW-1185">Reference proteome</keyword>
<accession>A0A1G6NZT6</accession>
<reference evidence="8" key="1">
    <citation type="submission" date="2016-10" db="EMBL/GenBank/DDBJ databases">
        <authorList>
            <person name="Varghese N."/>
            <person name="Submissions S."/>
        </authorList>
    </citation>
    <scope>NUCLEOTIDE SEQUENCE [LARGE SCALE GENOMIC DNA]</scope>
    <source>
        <strain evidence="8">DSM 8415</strain>
    </source>
</reference>
<dbReference type="AlphaFoldDB" id="A0A1G6NZT6"/>
<name>A0A1G6NZT6_9BACT</name>
<feature type="transmembrane region" description="Helical" evidence="6">
    <location>
        <begin position="288"/>
        <end position="308"/>
    </location>
</feature>
<evidence type="ECO:0000256" key="6">
    <source>
        <dbReference type="SAM" id="Phobius"/>
    </source>
</evidence>
<sequence>MQKGYTLFWLLPALIALVIYPIVTNNVMLRETVFLILLSITLSISLNIILGFTGYVSFGHIVYYGIGAYFAFYLMYAYKVSLIVSIVLGGLVSAAIAFVLGQAVLSLRGAIFAIATIGVNEAVKSLINNISILGGAMGLYFDFSIYDNYGGALKAIWLSYYLMGTLTILSVIAAYYIKKSKFGLGLFSIREDQDASAVLGIKTKLYKSLAYATSAFFPAIAGGIFAFKAGNIEPSGAFNLVKSIEMIVMVMLGGYGSVAGSALGALFYEKIKSILLVMPYVKDLHLAVSGLILLIIVQFAPSGIVGFLTKYFKNLRKVLE</sequence>
<feature type="transmembrane region" description="Helical" evidence="6">
    <location>
        <begin position="6"/>
        <end position="23"/>
    </location>
</feature>
<dbReference type="EMBL" id="FMYU01000008">
    <property type="protein sequence ID" value="SDC73550.1"/>
    <property type="molecule type" value="Genomic_DNA"/>
</dbReference>
<keyword evidence="2" id="KW-1003">Cell membrane</keyword>
<feature type="transmembrane region" description="Helical" evidence="6">
    <location>
        <begin position="85"/>
        <end position="105"/>
    </location>
</feature>
<feature type="transmembrane region" description="Helical" evidence="6">
    <location>
        <begin position="247"/>
        <end position="268"/>
    </location>
</feature>
<feature type="transmembrane region" description="Helical" evidence="6">
    <location>
        <begin position="125"/>
        <end position="143"/>
    </location>
</feature>
<feature type="transmembrane region" description="Helical" evidence="6">
    <location>
        <begin position="35"/>
        <end position="55"/>
    </location>
</feature>
<evidence type="ECO:0000256" key="1">
    <source>
        <dbReference type="ARBA" id="ARBA00004651"/>
    </source>
</evidence>
<dbReference type="RefSeq" id="WP_025391302.1">
    <property type="nucleotide sequence ID" value="NZ_FMYU01000008.1"/>
</dbReference>
<comment type="subcellular location">
    <subcellularLocation>
        <location evidence="1">Cell membrane</location>
        <topology evidence="1">Multi-pass membrane protein</topology>
    </subcellularLocation>
</comment>
<dbReference type="PANTHER" id="PTHR30482">
    <property type="entry name" value="HIGH-AFFINITY BRANCHED-CHAIN AMINO ACID TRANSPORT SYSTEM PERMEASE"/>
    <property type="match status" value="1"/>
</dbReference>
<feature type="transmembrane region" description="Helical" evidence="6">
    <location>
        <begin position="209"/>
        <end position="227"/>
    </location>
</feature>
<protein>
    <submittedName>
        <fullName evidence="7">Branched-chain amino acid transport system permease protein</fullName>
    </submittedName>
</protein>
<proteinExistence type="predicted"/>
<dbReference type="Proteomes" id="UP000199411">
    <property type="component" value="Unassembled WGS sequence"/>
</dbReference>
<keyword evidence="4 6" id="KW-1133">Transmembrane helix</keyword>
<evidence type="ECO:0000256" key="2">
    <source>
        <dbReference type="ARBA" id="ARBA00022475"/>
    </source>
</evidence>
<dbReference type="GO" id="GO:0005886">
    <property type="term" value="C:plasma membrane"/>
    <property type="evidence" value="ECO:0007669"/>
    <property type="project" value="UniProtKB-SubCell"/>
</dbReference>
<evidence type="ECO:0000256" key="5">
    <source>
        <dbReference type="ARBA" id="ARBA00023136"/>
    </source>
</evidence>
<dbReference type="InterPro" id="IPR001851">
    <property type="entry name" value="ABC_transp_permease"/>
</dbReference>
<evidence type="ECO:0000313" key="7">
    <source>
        <dbReference type="EMBL" id="SDC73550.1"/>
    </source>
</evidence>
<dbReference type="Pfam" id="PF02653">
    <property type="entry name" value="BPD_transp_2"/>
    <property type="match status" value="1"/>
</dbReference>
<keyword evidence="5 6" id="KW-0472">Membrane</keyword>
<dbReference type="CDD" id="cd06581">
    <property type="entry name" value="TM_PBP1_LivM_like"/>
    <property type="match status" value="1"/>
</dbReference>
<keyword evidence="3 6" id="KW-0812">Transmembrane</keyword>
<gene>
    <name evidence="7" type="ORF">SAMN05660835_01288</name>
</gene>
<evidence type="ECO:0000313" key="8">
    <source>
        <dbReference type="Proteomes" id="UP000199411"/>
    </source>
</evidence>